<dbReference type="InterPro" id="IPR001613">
    <property type="entry name" value="Flavin_amine_oxidase"/>
</dbReference>
<protein>
    <submittedName>
        <fullName evidence="7">FAD-dependent oxidoreductase</fullName>
    </submittedName>
</protein>
<name>A0ABX8SB46_9ACTN</name>
<evidence type="ECO:0000259" key="6">
    <source>
        <dbReference type="Pfam" id="PF01593"/>
    </source>
</evidence>
<accession>A0ABX8SB46</accession>
<keyword evidence="8" id="KW-1185">Reference proteome</keyword>
<feature type="domain" description="Amine oxidase" evidence="6">
    <location>
        <begin position="40"/>
        <end position="456"/>
    </location>
</feature>
<keyword evidence="5" id="KW-1133">Transmembrane helix</keyword>
<comment type="similarity">
    <text evidence="2">Belongs to the flavin monoamine oxidase family.</text>
</comment>
<feature type="transmembrane region" description="Helical" evidence="5">
    <location>
        <begin position="21"/>
        <end position="46"/>
    </location>
</feature>
<organism evidence="7 8">
    <name type="scientific">Skermania pinensis</name>
    <dbReference type="NCBI Taxonomy" id="39122"/>
    <lineage>
        <taxon>Bacteria</taxon>
        <taxon>Bacillati</taxon>
        <taxon>Actinomycetota</taxon>
        <taxon>Actinomycetes</taxon>
        <taxon>Mycobacteriales</taxon>
        <taxon>Gordoniaceae</taxon>
        <taxon>Skermania</taxon>
    </lineage>
</organism>
<dbReference type="PANTHER" id="PTHR43563:SF1">
    <property type="entry name" value="AMINE OXIDASE [FLAVIN-CONTAINING] B"/>
    <property type="match status" value="1"/>
</dbReference>
<keyword evidence="5" id="KW-0472">Membrane</keyword>
<keyword evidence="3" id="KW-0560">Oxidoreductase</keyword>
<evidence type="ECO:0000256" key="3">
    <source>
        <dbReference type="ARBA" id="ARBA00023002"/>
    </source>
</evidence>
<feature type="region of interest" description="Disordered" evidence="4">
    <location>
        <begin position="1"/>
        <end position="22"/>
    </location>
</feature>
<dbReference type="InterPro" id="IPR036188">
    <property type="entry name" value="FAD/NAD-bd_sf"/>
</dbReference>
<feature type="compositionally biased region" description="Basic residues" evidence="4">
    <location>
        <begin position="1"/>
        <end position="19"/>
    </location>
</feature>
<sequence length="463" mass="50369">MERLYGRRRPLRPAHRRRDSRGVVVTGTESATVVVVGAGMSGLIAARALHRGGIDVIVLDAADRVGGRMSAETSVLGSRLDLGGQWVGHGHHRFEALAAELGTTLFPMNTPRLPEVIRGQRRIAASSLPLFAANVVLLRWELAARRKRNPSTWTSGSVRDWLDRRVRSGTTRRALEVMVTTTTCADPDVYPMAAFGDMIRYQAGLIGMVRTKGGAQERLVVEGAGTLTDRLAAELGPRVRTAQRVTELHYDTDGVWVRTPDRVVRADLVVVTVPPPMAASITFTPPLPAARAQLIENTHMGTVYKAIAVYERPFWRDRRKHAEVILLDEPGAVVFDTSPPNGPGHLCLLVAGPEARTLDSLSSAQRRQQLLGRLAGRLGADVDRPVGWHEKSWHLDRYVGGGYSVLPNPGTAAGRTLPVPHDRVGPIHWAGTETAAEHAGYIEGAIESGQRVAEEVRVALGRT</sequence>
<proteinExistence type="inferred from homology"/>
<dbReference type="InterPro" id="IPR002937">
    <property type="entry name" value="Amino_oxidase"/>
</dbReference>
<dbReference type="InterPro" id="IPR050703">
    <property type="entry name" value="Flavin_MAO"/>
</dbReference>
<reference evidence="7" key="1">
    <citation type="submission" date="2021-07" db="EMBL/GenBank/DDBJ databases">
        <title>Candidatus Kaistella beijingensis sp. nov. isolated from a municipal wastewater treatment plant is involved in sludge foaming.</title>
        <authorList>
            <person name="Song Y."/>
            <person name="Liu S.-J."/>
        </authorList>
    </citation>
    <scope>NUCLEOTIDE SEQUENCE</scope>
    <source>
        <strain evidence="7">DSM 43998</strain>
    </source>
</reference>
<dbReference type="PANTHER" id="PTHR43563">
    <property type="entry name" value="AMINE OXIDASE"/>
    <property type="match status" value="1"/>
</dbReference>
<evidence type="ECO:0000256" key="2">
    <source>
        <dbReference type="ARBA" id="ARBA00005995"/>
    </source>
</evidence>
<evidence type="ECO:0000313" key="7">
    <source>
        <dbReference type="EMBL" id="QXQ13665.1"/>
    </source>
</evidence>
<keyword evidence="5" id="KW-0812">Transmembrane</keyword>
<dbReference type="PRINTS" id="PR00757">
    <property type="entry name" value="AMINEOXDASEF"/>
</dbReference>
<dbReference type="EMBL" id="CP079105">
    <property type="protein sequence ID" value="QXQ13665.1"/>
    <property type="molecule type" value="Genomic_DNA"/>
</dbReference>
<dbReference type="Gene3D" id="3.50.50.60">
    <property type="entry name" value="FAD/NAD(P)-binding domain"/>
    <property type="match status" value="1"/>
</dbReference>
<dbReference type="Pfam" id="PF01593">
    <property type="entry name" value="Amino_oxidase"/>
    <property type="match status" value="1"/>
</dbReference>
<gene>
    <name evidence="7" type="ORF">KV203_17980</name>
</gene>
<dbReference type="SUPFAM" id="SSF51905">
    <property type="entry name" value="FAD/NAD(P)-binding domain"/>
    <property type="match status" value="1"/>
</dbReference>
<dbReference type="SUPFAM" id="SSF54373">
    <property type="entry name" value="FAD-linked reductases, C-terminal domain"/>
    <property type="match status" value="1"/>
</dbReference>
<evidence type="ECO:0000256" key="4">
    <source>
        <dbReference type="SAM" id="MobiDB-lite"/>
    </source>
</evidence>
<evidence type="ECO:0000256" key="5">
    <source>
        <dbReference type="SAM" id="Phobius"/>
    </source>
</evidence>
<evidence type="ECO:0000256" key="1">
    <source>
        <dbReference type="ARBA" id="ARBA00001974"/>
    </source>
</evidence>
<comment type="cofactor">
    <cofactor evidence="1">
        <name>FAD</name>
        <dbReference type="ChEBI" id="CHEBI:57692"/>
    </cofactor>
</comment>
<dbReference type="Proteomes" id="UP000887023">
    <property type="component" value="Chromosome"/>
</dbReference>
<evidence type="ECO:0000313" key="8">
    <source>
        <dbReference type="Proteomes" id="UP000887023"/>
    </source>
</evidence>